<evidence type="ECO:0000313" key="8">
    <source>
        <dbReference type="Proteomes" id="UP000009022"/>
    </source>
</evidence>
<dbReference type="AlphaFoldDB" id="B3S3R0"/>
<proteinExistence type="inferred from homology"/>
<dbReference type="RefSeq" id="XP_002114867.1">
    <property type="nucleotide sequence ID" value="XM_002114831.1"/>
</dbReference>
<evidence type="ECO:0000256" key="3">
    <source>
        <dbReference type="ARBA" id="ARBA00023172"/>
    </source>
</evidence>
<dbReference type="EMBL" id="DS985249">
    <property type="protein sequence ID" value="EDV22323.1"/>
    <property type="molecule type" value="Genomic_DNA"/>
</dbReference>
<dbReference type="HOGENOM" id="CLU_100405_1_0_1"/>
<dbReference type="Proteomes" id="UP000009022">
    <property type="component" value="Unassembled WGS sequence"/>
</dbReference>
<dbReference type="eggNOG" id="KOG4141">
    <property type="taxonomic scope" value="Eukaryota"/>
</dbReference>
<evidence type="ECO:0000256" key="4">
    <source>
        <dbReference type="ARBA" id="ARBA00023204"/>
    </source>
</evidence>
<dbReference type="Pfam" id="PF04098">
    <property type="entry name" value="Rad52_Rad22"/>
    <property type="match status" value="1"/>
</dbReference>
<evidence type="ECO:0000256" key="1">
    <source>
        <dbReference type="ARBA" id="ARBA00006638"/>
    </source>
</evidence>
<dbReference type="Gene3D" id="3.30.390.80">
    <property type="entry name" value="DNA repair protein Rad52/59/22"/>
    <property type="match status" value="1"/>
</dbReference>
<dbReference type="PANTHER" id="PTHR12132:SF1">
    <property type="entry name" value="DNA REPAIR PROTEIN RAD52 HOMOLOG"/>
    <property type="match status" value="1"/>
</dbReference>
<organism evidence="7 8">
    <name type="scientific">Trichoplax adhaerens</name>
    <name type="common">Trichoplax reptans</name>
    <dbReference type="NCBI Taxonomy" id="10228"/>
    <lineage>
        <taxon>Eukaryota</taxon>
        <taxon>Metazoa</taxon>
        <taxon>Placozoa</taxon>
        <taxon>Uniplacotomia</taxon>
        <taxon>Trichoplacea</taxon>
        <taxon>Trichoplacidae</taxon>
        <taxon>Trichoplax</taxon>
    </lineage>
</organism>
<accession>B3S3R0</accession>
<evidence type="ECO:0000256" key="6">
    <source>
        <dbReference type="ARBA" id="ARBA00073403"/>
    </source>
</evidence>
<gene>
    <name evidence="7" type="ORF">TRIADDRAFT_28563</name>
</gene>
<dbReference type="FunFam" id="3.30.390.80:FF:000001">
    <property type="entry name" value="DNA repair protein RAD52 homolog"/>
    <property type="match status" value="1"/>
</dbReference>
<dbReference type="NCBIfam" id="TIGR00607">
    <property type="entry name" value="rad52"/>
    <property type="match status" value="1"/>
</dbReference>
<reference evidence="7 8" key="1">
    <citation type="journal article" date="2008" name="Nature">
        <title>The Trichoplax genome and the nature of placozoans.</title>
        <authorList>
            <person name="Srivastava M."/>
            <person name="Begovic E."/>
            <person name="Chapman J."/>
            <person name="Putnam N.H."/>
            <person name="Hellsten U."/>
            <person name="Kawashima T."/>
            <person name="Kuo A."/>
            <person name="Mitros T."/>
            <person name="Salamov A."/>
            <person name="Carpenter M.L."/>
            <person name="Signorovitch A.Y."/>
            <person name="Moreno M.A."/>
            <person name="Kamm K."/>
            <person name="Grimwood J."/>
            <person name="Schmutz J."/>
            <person name="Shapiro H."/>
            <person name="Grigoriev I.V."/>
            <person name="Buss L.W."/>
            <person name="Schierwater B."/>
            <person name="Dellaporta S.L."/>
            <person name="Rokhsar D.S."/>
        </authorList>
    </citation>
    <scope>NUCLEOTIDE SEQUENCE [LARGE SCALE GENOMIC DNA]</scope>
    <source>
        <strain evidence="7 8">Grell-BS-1999</strain>
    </source>
</reference>
<dbReference type="STRING" id="10228.B3S3R0"/>
<evidence type="ECO:0000313" key="7">
    <source>
        <dbReference type="EMBL" id="EDV22323.1"/>
    </source>
</evidence>
<feature type="non-terminal residue" evidence="7">
    <location>
        <position position="1"/>
    </location>
</feature>
<keyword evidence="8" id="KW-1185">Reference proteome</keyword>
<keyword evidence="3" id="KW-0233">DNA recombination</keyword>
<protein>
    <recommendedName>
        <fullName evidence="6">DNA repair protein RAD52 homolog</fullName>
    </recommendedName>
</protein>
<dbReference type="GO" id="GO:0000730">
    <property type="term" value="P:DNA recombinase assembly"/>
    <property type="evidence" value="ECO:0007669"/>
    <property type="project" value="InterPro"/>
</dbReference>
<dbReference type="OrthoDB" id="206565at2759"/>
<dbReference type="PhylomeDB" id="B3S3R0"/>
<dbReference type="CTD" id="6756270"/>
<name>B3S3R0_TRIAD</name>
<dbReference type="InterPro" id="IPR042525">
    <property type="entry name" value="Rad52_Rad59_Rad22_sf"/>
</dbReference>
<dbReference type="PANTHER" id="PTHR12132">
    <property type="entry name" value="DNA REPAIR AND RECOMBINATION PROTEIN RAD52, RAD59"/>
    <property type="match status" value="1"/>
</dbReference>
<dbReference type="InterPro" id="IPR041247">
    <property type="entry name" value="Rad52_fam"/>
</dbReference>
<evidence type="ECO:0000256" key="2">
    <source>
        <dbReference type="ARBA" id="ARBA00022763"/>
    </source>
</evidence>
<comment type="function">
    <text evidence="5">Involved in double-stranded break repair. Plays a central role in genetic recombination and DNA repair by promoting the annealing of complementary single-stranded DNA and by stimulation of the RAD51 recombinase.</text>
</comment>
<keyword evidence="2" id="KW-0227">DNA damage</keyword>
<dbReference type="OMA" id="NEESRRY"/>
<dbReference type="GeneID" id="6756270"/>
<evidence type="ECO:0000256" key="5">
    <source>
        <dbReference type="ARBA" id="ARBA00053354"/>
    </source>
</evidence>
<keyword evidence="4" id="KW-0234">DNA repair</keyword>
<dbReference type="InParanoid" id="B3S3R0"/>
<dbReference type="InterPro" id="IPR004585">
    <property type="entry name" value="DNA_recomb/repair_Rad52"/>
</dbReference>
<sequence>FTTEEQEAVQTALKQKLGPEYISQRVGMGGKKIAYIEGWKVLSIANEIFGFNGWSHSVTSQTIDFVDQIGAKFYVGICAFVRVQLKDGSFHEDVGYGVAEGMKSKALSLEKARKEAVTDGLKRALKSYGQALGNCINDISYLNYICKLRDEKVSVTVALI</sequence>
<dbReference type="GO" id="GO:0010792">
    <property type="term" value="P:DNA double-strand break processing involved in repair via single-strand annealing"/>
    <property type="evidence" value="ECO:0007669"/>
    <property type="project" value="UniProtKB-ARBA"/>
</dbReference>
<dbReference type="GO" id="GO:0005634">
    <property type="term" value="C:nucleus"/>
    <property type="evidence" value="ECO:0007669"/>
    <property type="project" value="InterPro"/>
</dbReference>
<dbReference type="InterPro" id="IPR007232">
    <property type="entry name" value="Rad52_Rad59_Rad22"/>
</dbReference>
<dbReference type="KEGG" id="tad:TRIADDRAFT_28563"/>
<comment type="similarity">
    <text evidence="1">Belongs to the RAD52 family.</text>
</comment>
<dbReference type="SUPFAM" id="SSF54768">
    <property type="entry name" value="dsRNA-binding domain-like"/>
    <property type="match status" value="1"/>
</dbReference>